<feature type="region of interest" description="Disordered" evidence="5">
    <location>
        <begin position="38"/>
        <end position="64"/>
    </location>
</feature>
<evidence type="ECO:0000256" key="1">
    <source>
        <dbReference type="ARBA" id="ARBA00022908"/>
    </source>
</evidence>
<organism evidence="7 8">
    <name type="scientific">Bombilactobacillus apium</name>
    <dbReference type="NCBI Taxonomy" id="2675299"/>
    <lineage>
        <taxon>Bacteria</taxon>
        <taxon>Bacillati</taxon>
        <taxon>Bacillota</taxon>
        <taxon>Bacilli</taxon>
        <taxon>Lactobacillales</taxon>
        <taxon>Lactobacillaceae</taxon>
        <taxon>Bombilactobacillus</taxon>
    </lineage>
</organism>
<feature type="domain" description="Resolvase/invertase-type recombinase catalytic" evidence="6">
    <location>
        <begin position="2"/>
        <end position="34"/>
    </location>
</feature>
<sequence length="64" mass="7216">MAYARVSTSGQQDNLRDQIKFIQTYANAKEIILDQAQPDWGKPDFKSKKAPRQRKIAFGQSAGC</sequence>
<dbReference type="GO" id="GO:0015074">
    <property type="term" value="P:DNA integration"/>
    <property type="evidence" value="ECO:0007669"/>
    <property type="project" value="UniProtKB-KW"/>
</dbReference>
<dbReference type="Pfam" id="PF00239">
    <property type="entry name" value="Resolvase"/>
    <property type="match status" value="1"/>
</dbReference>
<dbReference type="Proteomes" id="UP000563523">
    <property type="component" value="Unassembled WGS sequence"/>
</dbReference>
<evidence type="ECO:0000256" key="5">
    <source>
        <dbReference type="SAM" id="MobiDB-lite"/>
    </source>
</evidence>
<evidence type="ECO:0000256" key="2">
    <source>
        <dbReference type="ARBA" id="ARBA00023125"/>
    </source>
</evidence>
<dbReference type="InterPro" id="IPR036162">
    <property type="entry name" value="Resolvase-like_N_sf"/>
</dbReference>
<feature type="active site" description="O-(5'-phospho-DNA)-serine intermediate" evidence="4">
    <location>
        <position position="7"/>
    </location>
</feature>
<keyword evidence="8" id="KW-1185">Reference proteome</keyword>
<dbReference type="GO" id="GO:0003677">
    <property type="term" value="F:DNA binding"/>
    <property type="evidence" value="ECO:0007669"/>
    <property type="project" value="UniProtKB-KW"/>
</dbReference>
<gene>
    <name evidence="7" type="ORF">HU830_02065</name>
</gene>
<dbReference type="PROSITE" id="PS00397">
    <property type="entry name" value="RECOMBINASES_1"/>
    <property type="match status" value="1"/>
</dbReference>
<reference evidence="7 8" key="1">
    <citation type="submission" date="2020-06" db="EMBL/GenBank/DDBJ databases">
        <authorList>
            <person name="Kang J."/>
        </authorList>
    </citation>
    <scope>NUCLEOTIDE SEQUENCE [LARGE SCALE GENOMIC DNA]</scope>
    <source>
        <strain evidence="7 8">DCY120</strain>
    </source>
</reference>
<dbReference type="EMBL" id="JABZEC010000002">
    <property type="protein sequence ID" value="NVY95976.1"/>
    <property type="molecule type" value="Genomic_DNA"/>
</dbReference>
<protein>
    <submittedName>
        <fullName evidence="7">Recombinase family protein</fullName>
    </submittedName>
</protein>
<comment type="caution">
    <text evidence="7">The sequence shown here is derived from an EMBL/GenBank/DDBJ whole genome shotgun (WGS) entry which is preliminary data.</text>
</comment>
<evidence type="ECO:0000256" key="4">
    <source>
        <dbReference type="PROSITE-ProRule" id="PRU10137"/>
    </source>
</evidence>
<accession>A0A850R9A2</accession>
<keyword evidence="3" id="KW-0233">DNA recombination</keyword>
<evidence type="ECO:0000313" key="7">
    <source>
        <dbReference type="EMBL" id="NVY95976.1"/>
    </source>
</evidence>
<name>A0A850R9A2_9LACO</name>
<dbReference type="InterPro" id="IPR006119">
    <property type="entry name" value="Resolv_N"/>
</dbReference>
<evidence type="ECO:0000313" key="8">
    <source>
        <dbReference type="Proteomes" id="UP000563523"/>
    </source>
</evidence>
<dbReference type="AlphaFoldDB" id="A0A850R9A2"/>
<dbReference type="GO" id="GO:0000150">
    <property type="term" value="F:DNA strand exchange activity"/>
    <property type="evidence" value="ECO:0007669"/>
    <property type="project" value="InterPro"/>
</dbReference>
<evidence type="ECO:0000259" key="6">
    <source>
        <dbReference type="Pfam" id="PF00239"/>
    </source>
</evidence>
<keyword evidence="1" id="KW-0229">DNA integration</keyword>
<evidence type="ECO:0000256" key="3">
    <source>
        <dbReference type="ARBA" id="ARBA00023172"/>
    </source>
</evidence>
<dbReference type="Gene3D" id="3.40.50.1390">
    <property type="entry name" value="Resolvase, N-terminal catalytic domain"/>
    <property type="match status" value="1"/>
</dbReference>
<proteinExistence type="predicted"/>
<keyword evidence="2" id="KW-0238">DNA-binding</keyword>
<dbReference type="InterPro" id="IPR006118">
    <property type="entry name" value="Recombinase_CS"/>
</dbReference>